<name>A0A916VJS3_9GAMM</name>
<dbReference type="SMART" id="SM01130">
    <property type="entry name" value="DHDPS"/>
    <property type="match status" value="1"/>
</dbReference>
<organism evidence="6 7">
    <name type="scientific">Pseudohongiella nitratireducens</name>
    <dbReference type="NCBI Taxonomy" id="1768907"/>
    <lineage>
        <taxon>Bacteria</taxon>
        <taxon>Pseudomonadati</taxon>
        <taxon>Pseudomonadota</taxon>
        <taxon>Gammaproteobacteria</taxon>
        <taxon>Pseudomonadales</taxon>
        <taxon>Pseudohongiellaceae</taxon>
        <taxon>Pseudohongiella</taxon>
    </lineage>
</organism>
<evidence type="ECO:0000256" key="3">
    <source>
        <dbReference type="PIRNR" id="PIRNR001365"/>
    </source>
</evidence>
<comment type="caution">
    <text evidence="6">The sequence shown here is derived from an EMBL/GenBank/DDBJ whole genome shotgun (WGS) entry which is preliminary data.</text>
</comment>
<keyword evidence="7" id="KW-1185">Reference proteome</keyword>
<accession>A0A916VJS3</accession>
<gene>
    <name evidence="6" type="ORF">GCM10011403_28860</name>
</gene>
<reference evidence="6" key="2">
    <citation type="submission" date="2020-09" db="EMBL/GenBank/DDBJ databases">
        <authorList>
            <person name="Sun Q."/>
            <person name="Zhou Y."/>
        </authorList>
    </citation>
    <scope>NUCLEOTIDE SEQUENCE</scope>
    <source>
        <strain evidence="6">CGMCC 1.15425</strain>
    </source>
</reference>
<feature type="binding site" evidence="5">
    <location>
        <position position="44"/>
    </location>
    <ligand>
        <name>pyruvate</name>
        <dbReference type="ChEBI" id="CHEBI:15361"/>
    </ligand>
</feature>
<dbReference type="GO" id="GO:0008840">
    <property type="term" value="F:4-hydroxy-tetrahydrodipicolinate synthase activity"/>
    <property type="evidence" value="ECO:0007669"/>
    <property type="project" value="TreeGrafter"/>
</dbReference>
<feature type="active site" description="Proton donor/acceptor" evidence="4">
    <location>
        <position position="131"/>
    </location>
</feature>
<proteinExistence type="inferred from homology"/>
<comment type="similarity">
    <text evidence="1 3">Belongs to the DapA family.</text>
</comment>
<dbReference type="PANTHER" id="PTHR12128:SF66">
    <property type="entry name" value="4-HYDROXY-2-OXOGLUTARATE ALDOLASE, MITOCHONDRIAL"/>
    <property type="match status" value="1"/>
</dbReference>
<dbReference type="CDD" id="cd00408">
    <property type="entry name" value="DHDPS-like"/>
    <property type="match status" value="1"/>
</dbReference>
<evidence type="ECO:0000256" key="2">
    <source>
        <dbReference type="ARBA" id="ARBA00023239"/>
    </source>
</evidence>
<dbReference type="RefSeq" id="WP_068810724.1">
    <property type="nucleotide sequence ID" value="NZ_BMIY01000014.1"/>
</dbReference>
<dbReference type="EMBL" id="BMIY01000014">
    <property type="protein sequence ID" value="GFZ83431.1"/>
    <property type="molecule type" value="Genomic_DNA"/>
</dbReference>
<protein>
    <submittedName>
        <fullName evidence="6">Dihydrodipicolinate synthase family protein</fullName>
    </submittedName>
</protein>
<dbReference type="OrthoDB" id="199953at2"/>
<dbReference type="SUPFAM" id="SSF51569">
    <property type="entry name" value="Aldolase"/>
    <property type="match status" value="1"/>
</dbReference>
<dbReference type="PIRSF" id="PIRSF001365">
    <property type="entry name" value="DHDPS"/>
    <property type="match status" value="1"/>
</dbReference>
<dbReference type="Pfam" id="PF00701">
    <property type="entry name" value="DHDPS"/>
    <property type="match status" value="1"/>
</dbReference>
<evidence type="ECO:0000256" key="1">
    <source>
        <dbReference type="ARBA" id="ARBA00007592"/>
    </source>
</evidence>
<dbReference type="AlphaFoldDB" id="A0A916VJS3"/>
<evidence type="ECO:0000313" key="7">
    <source>
        <dbReference type="Proteomes" id="UP000627715"/>
    </source>
</evidence>
<dbReference type="InterPro" id="IPR013785">
    <property type="entry name" value="Aldolase_TIM"/>
</dbReference>
<sequence length="297" mass="31724">MFHGLSAFPLTPVKNEEIDEQSFERLILRLTEAGVDSLGVLGSTGNYMYLSQAERVRVVELAVALSGDTPVMAGIGAMRARDVLANAELAQGAGADALLLAPVSYQPLTEDEVFALFKAVSQHVSVPVCVYDNPRTTQFQFTPTLYQKIAELPHITSIKIPGVDGDLHHVKRHVGSLQEKLPENFPLGVSGDALAANGLLAGCSIWYSVIGGLFPQAALGITRAALSGNVEEAQRLSQRLQPLWDLFAVNGGSLRVIAAAAEILDLVETPCLPQPLLSLDGPGRAALARLIEELDLQ</sequence>
<dbReference type="GO" id="GO:0005829">
    <property type="term" value="C:cytosol"/>
    <property type="evidence" value="ECO:0007669"/>
    <property type="project" value="TreeGrafter"/>
</dbReference>
<keyword evidence="2 3" id="KW-0456">Lyase</keyword>
<dbReference type="PANTHER" id="PTHR12128">
    <property type="entry name" value="DIHYDRODIPICOLINATE SYNTHASE"/>
    <property type="match status" value="1"/>
</dbReference>
<evidence type="ECO:0000256" key="4">
    <source>
        <dbReference type="PIRSR" id="PIRSR001365-1"/>
    </source>
</evidence>
<feature type="active site" description="Schiff-base intermediate with substrate" evidence="4">
    <location>
        <position position="159"/>
    </location>
</feature>
<dbReference type="PRINTS" id="PR00146">
    <property type="entry name" value="DHPICSNTHASE"/>
</dbReference>
<dbReference type="Gene3D" id="3.20.20.70">
    <property type="entry name" value="Aldolase class I"/>
    <property type="match status" value="1"/>
</dbReference>
<reference evidence="6" key="1">
    <citation type="journal article" date="2014" name="Int. J. Syst. Evol. Microbiol.">
        <title>Complete genome sequence of Corynebacterium casei LMG S-19264T (=DSM 44701T), isolated from a smear-ripened cheese.</title>
        <authorList>
            <consortium name="US DOE Joint Genome Institute (JGI-PGF)"/>
            <person name="Walter F."/>
            <person name="Albersmeier A."/>
            <person name="Kalinowski J."/>
            <person name="Ruckert C."/>
        </authorList>
    </citation>
    <scope>NUCLEOTIDE SEQUENCE</scope>
    <source>
        <strain evidence="6">CGMCC 1.15425</strain>
    </source>
</reference>
<evidence type="ECO:0000256" key="5">
    <source>
        <dbReference type="PIRSR" id="PIRSR001365-2"/>
    </source>
</evidence>
<dbReference type="Proteomes" id="UP000627715">
    <property type="component" value="Unassembled WGS sequence"/>
</dbReference>
<dbReference type="InterPro" id="IPR002220">
    <property type="entry name" value="DapA-like"/>
</dbReference>
<evidence type="ECO:0000313" key="6">
    <source>
        <dbReference type="EMBL" id="GFZ83431.1"/>
    </source>
</evidence>